<reference evidence="6" key="1">
    <citation type="submission" date="2021-04" db="EMBL/GenBank/DDBJ databases">
        <title>The complete genome sequence of Caulobacter sp. S6.</title>
        <authorList>
            <person name="Tang Y."/>
            <person name="Ouyang W."/>
            <person name="Liu Q."/>
            <person name="Huang B."/>
            <person name="Guo Z."/>
            <person name="Lei P."/>
        </authorList>
    </citation>
    <scope>NUCLEOTIDE SEQUENCE</scope>
    <source>
        <strain evidence="6">S6</strain>
    </source>
</reference>
<evidence type="ECO:0000256" key="1">
    <source>
        <dbReference type="ARBA" id="ARBA00022553"/>
    </source>
</evidence>
<organism evidence="6 7">
    <name type="scientific">Phenylobacterium montanum</name>
    <dbReference type="NCBI Taxonomy" id="2823693"/>
    <lineage>
        <taxon>Bacteria</taxon>
        <taxon>Pseudomonadati</taxon>
        <taxon>Pseudomonadota</taxon>
        <taxon>Alphaproteobacteria</taxon>
        <taxon>Caulobacterales</taxon>
        <taxon>Caulobacteraceae</taxon>
        <taxon>Phenylobacterium</taxon>
    </lineage>
</organism>
<dbReference type="SUPFAM" id="SSF52172">
    <property type="entry name" value="CheY-like"/>
    <property type="match status" value="1"/>
</dbReference>
<keyword evidence="7" id="KW-1185">Reference proteome</keyword>
<dbReference type="InterPro" id="IPR011006">
    <property type="entry name" value="CheY-like_superfamily"/>
</dbReference>
<keyword evidence="2" id="KW-0902">Two-component regulatory system</keyword>
<dbReference type="EMBL" id="CP073078">
    <property type="protein sequence ID" value="QUD90312.1"/>
    <property type="molecule type" value="Genomic_DNA"/>
</dbReference>
<dbReference type="Proteomes" id="UP000676409">
    <property type="component" value="Chromosome"/>
</dbReference>
<dbReference type="KEGG" id="caul:KCG34_10825"/>
<protein>
    <submittedName>
        <fullName evidence="6">Response regulator</fullName>
    </submittedName>
</protein>
<dbReference type="GO" id="GO:0000160">
    <property type="term" value="P:phosphorelay signal transduction system"/>
    <property type="evidence" value="ECO:0007669"/>
    <property type="project" value="UniProtKB-KW"/>
</dbReference>
<proteinExistence type="predicted"/>
<evidence type="ECO:0000256" key="4">
    <source>
        <dbReference type="SAM" id="MobiDB-lite"/>
    </source>
</evidence>
<accession>A0A975G4D7</accession>
<dbReference type="AlphaFoldDB" id="A0A975G4D7"/>
<name>A0A975G4D7_9CAUL</name>
<comment type="caution">
    <text evidence="3">Lacks conserved residue(s) required for the propagation of feature annotation.</text>
</comment>
<evidence type="ECO:0000256" key="3">
    <source>
        <dbReference type="PROSITE-ProRule" id="PRU00169"/>
    </source>
</evidence>
<dbReference type="SMART" id="SM00448">
    <property type="entry name" value="REC"/>
    <property type="match status" value="1"/>
</dbReference>
<evidence type="ECO:0000313" key="7">
    <source>
        <dbReference type="Proteomes" id="UP000676409"/>
    </source>
</evidence>
<keyword evidence="1" id="KW-0597">Phosphoprotein</keyword>
<dbReference type="PANTHER" id="PTHR45339:SF1">
    <property type="entry name" value="HYBRID SIGNAL TRANSDUCTION HISTIDINE KINASE J"/>
    <property type="match status" value="1"/>
</dbReference>
<evidence type="ECO:0000313" key="6">
    <source>
        <dbReference type="EMBL" id="QUD90312.1"/>
    </source>
</evidence>
<feature type="domain" description="Response regulatory" evidence="5">
    <location>
        <begin position="5"/>
        <end position="124"/>
    </location>
</feature>
<dbReference type="CDD" id="cd17546">
    <property type="entry name" value="REC_hyHK_CKI1_RcsC-like"/>
    <property type="match status" value="1"/>
</dbReference>
<dbReference type="Pfam" id="PF00072">
    <property type="entry name" value="Response_reg"/>
    <property type="match status" value="1"/>
</dbReference>
<dbReference type="InterPro" id="IPR001789">
    <property type="entry name" value="Sig_transdc_resp-reg_receiver"/>
</dbReference>
<sequence length="155" mass="16960">MWSLMPAARQASRWLSSTFALILRSLGHEAKVVCDGLETTRAVMASEFDLFLMVVGMPSMDGLAATRRIREFERDGFRRPYAIHCATSHGAPEDFERSGQAGADGHLTKPIDLAKLVRVIGACRRAPDGLWQPSPGRSYAAGSARPRATDFQQAV</sequence>
<evidence type="ECO:0000259" key="5">
    <source>
        <dbReference type="PROSITE" id="PS50110"/>
    </source>
</evidence>
<dbReference type="Gene3D" id="3.40.50.2300">
    <property type="match status" value="1"/>
</dbReference>
<feature type="region of interest" description="Disordered" evidence="4">
    <location>
        <begin position="134"/>
        <end position="155"/>
    </location>
</feature>
<evidence type="ECO:0000256" key="2">
    <source>
        <dbReference type="ARBA" id="ARBA00023012"/>
    </source>
</evidence>
<gene>
    <name evidence="6" type="ORF">KCG34_10825</name>
</gene>
<dbReference type="PANTHER" id="PTHR45339">
    <property type="entry name" value="HYBRID SIGNAL TRANSDUCTION HISTIDINE KINASE J"/>
    <property type="match status" value="1"/>
</dbReference>
<dbReference type="PROSITE" id="PS50110">
    <property type="entry name" value="RESPONSE_REGULATORY"/>
    <property type="match status" value="1"/>
</dbReference>